<evidence type="ECO:0000313" key="2">
    <source>
        <dbReference type="EMBL" id="ROR54133.1"/>
    </source>
</evidence>
<name>A0A3N1ZTE3_9ACTN</name>
<keyword evidence="1" id="KW-0472">Membrane</keyword>
<keyword evidence="1" id="KW-1133">Transmembrane helix</keyword>
<reference evidence="2 3" key="1">
    <citation type="submission" date="2018-11" db="EMBL/GenBank/DDBJ databases">
        <title>Sequencing the genomes of 1000 actinobacteria strains.</title>
        <authorList>
            <person name="Klenk H.-P."/>
        </authorList>
    </citation>
    <scope>NUCLEOTIDE SEQUENCE [LARGE SCALE GENOMIC DNA]</scope>
    <source>
        <strain evidence="2 3">DSM 10546</strain>
    </source>
</reference>
<dbReference type="Proteomes" id="UP000275749">
    <property type="component" value="Unassembled WGS sequence"/>
</dbReference>
<dbReference type="Pfam" id="PF14030">
    <property type="entry name" value="DUF4245"/>
    <property type="match status" value="1"/>
</dbReference>
<sequence>MRNQRATGRDMIISLAVILLPAMAIYYFFSRTPAEPEVPVADWKPVVADARTEAPYDILAPSNLPETWKPVRARYGNDELQLGFLSPEKVYFEVKQRVGANQPGFVSTVTREGVEDGTSEVATASGVKRTWKRYLTGDERSHCLVRAVEGKRPSTTIVCGDVPYEGVEAFSSTLA</sequence>
<dbReference type="InterPro" id="IPR025339">
    <property type="entry name" value="DUF4245"/>
</dbReference>
<organism evidence="2 3">
    <name type="scientific">Luteococcus japonicus</name>
    <dbReference type="NCBI Taxonomy" id="33984"/>
    <lineage>
        <taxon>Bacteria</taxon>
        <taxon>Bacillati</taxon>
        <taxon>Actinomycetota</taxon>
        <taxon>Actinomycetes</taxon>
        <taxon>Propionibacteriales</taxon>
        <taxon>Propionibacteriaceae</taxon>
        <taxon>Luteococcus</taxon>
    </lineage>
</organism>
<comment type="caution">
    <text evidence="2">The sequence shown here is derived from an EMBL/GenBank/DDBJ whole genome shotgun (WGS) entry which is preliminary data.</text>
</comment>
<accession>A0A3N1ZTE3</accession>
<gene>
    <name evidence="2" type="ORF">EDD41_1320</name>
</gene>
<evidence type="ECO:0000313" key="3">
    <source>
        <dbReference type="Proteomes" id="UP000275749"/>
    </source>
</evidence>
<proteinExistence type="predicted"/>
<dbReference type="EMBL" id="RKHG01000001">
    <property type="protein sequence ID" value="ROR54133.1"/>
    <property type="molecule type" value="Genomic_DNA"/>
</dbReference>
<feature type="transmembrane region" description="Helical" evidence="1">
    <location>
        <begin position="12"/>
        <end position="29"/>
    </location>
</feature>
<protein>
    <submittedName>
        <fullName evidence="2">Uncharacterized protein DUF4245</fullName>
    </submittedName>
</protein>
<dbReference type="AlphaFoldDB" id="A0A3N1ZTE3"/>
<dbReference type="RefSeq" id="WP_170165266.1">
    <property type="nucleotide sequence ID" value="NZ_RKHG01000001.1"/>
</dbReference>
<evidence type="ECO:0000256" key="1">
    <source>
        <dbReference type="SAM" id="Phobius"/>
    </source>
</evidence>
<keyword evidence="1" id="KW-0812">Transmembrane</keyword>